<dbReference type="Pfam" id="PF00005">
    <property type="entry name" value="ABC_tran"/>
    <property type="match status" value="1"/>
</dbReference>
<dbReference type="Gene3D" id="3.40.50.300">
    <property type="entry name" value="P-loop containing nucleotide triphosphate hydrolases"/>
    <property type="match status" value="1"/>
</dbReference>
<dbReference type="STRING" id="28028.CFLV_12195"/>
<evidence type="ECO:0000313" key="5">
    <source>
        <dbReference type="EMBL" id="GEB97831.1"/>
    </source>
</evidence>
<dbReference type="GO" id="GO:0016887">
    <property type="term" value="F:ATP hydrolysis activity"/>
    <property type="evidence" value="ECO:0007669"/>
    <property type="project" value="InterPro"/>
</dbReference>
<evidence type="ECO:0000313" key="6">
    <source>
        <dbReference type="Proteomes" id="UP000185479"/>
    </source>
</evidence>
<dbReference type="EMBL" id="BJNB01000018">
    <property type="protein sequence ID" value="GEB97831.1"/>
    <property type="molecule type" value="Genomic_DNA"/>
</dbReference>
<proteinExistence type="predicted"/>
<dbReference type="AlphaFoldDB" id="A0A1L7CPQ7"/>
<dbReference type="OrthoDB" id="9804819at2"/>
<sequence length="267" mass="29216">MIMTPHFSFAHSLTHGLVGPNGRGKTTLLRQIAGQIPAPDIRVDGDLPFDNQDVLDRVVLMGIDNPLPEGWNVKKIFAVGKTRWPQWNQDRADELVTKFALPQGNYSGLSRGQKSAVGFIFAVASGATIMLLDEPYLGLDPQRREVFYEVLREEHGRTIIVSVHHLNEVAGLLDTVSLLDSTPITGPVDDFVESIVELSGPAEKLDRALGRLKVPVLSRESTQLGTRAVVDARPNLADSVFDQAVQLGLRAQEVTLEKAILALGDKE</sequence>
<keyword evidence="6" id="KW-1185">Reference proteome</keyword>
<name>A0A1L7CPQ7_CORFL</name>
<evidence type="ECO:0000256" key="2">
    <source>
        <dbReference type="ARBA" id="ARBA00022840"/>
    </source>
</evidence>
<dbReference type="PANTHER" id="PTHR43158">
    <property type="entry name" value="SKFA PEPTIDE EXPORT ATP-BINDING PROTEIN SKFE"/>
    <property type="match status" value="1"/>
</dbReference>
<dbReference type="SMART" id="SM00382">
    <property type="entry name" value="AAA"/>
    <property type="match status" value="1"/>
</dbReference>
<reference evidence="5 7" key="2">
    <citation type="submission" date="2019-06" db="EMBL/GenBank/DDBJ databases">
        <title>Whole genome shotgun sequence of Corynebacterium flavescens NBRC 14136.</title>
        <authorList>
            <person name="Hosoyama A."/>
            <person name="Uohara A."/>
            <person name="Ohji S."/>
            <person name="Ichikawa N."/>
        </authorList>
    </citation>
    <scope>NUCLEOTIDE SEQUENCE [LARGE SCALE GENOMIC DNA]</scope>
    <source>
        <strain evidence="5 7">NBRC 14136</strain>
    </source>
</reference>
<evidence type="ECO:0000259" key="3">
    <source>
        <dbReference type="SMART" id="SM00382"/>
    </source>
</evidence>
<dbReference type="SUPFAM" id="SSF52540">
    <property type="entry name" value="P-loop containing nucleoside triphosphate hydrolases"/>
    <property type="match status" value="1"/>
</dbReference>
<dbReference type="InterPro" id="IPR003593">
    <property type="entry name" value="AAA+_ATPase"/>
</dbReference>
<dbReference type="KEGG" id="cfc:CFLV_12195"/>
<gene>
    <name evidence="5" type="ORF">CFL01nite_13260</name>
    <name evidence="4" type="ORF">CFLV_12195</name>
</gene>
<keyword evidence="2 5" id="KW-0067">ATP-binding</keyword>
<protein>
    <submittedName>
        <fullName evidence="4 5">ABC transporter</fullName>
    </submittedName>
</protein>
<dbReference type="Proteomes" id="UP000185479">
    <property type="component" value="Chromosome"/>
</dbReference>
<dbReference type="GeneID" id="82881422"/>
<dbReference type="EMBL" id="CP009246">
    <property type="protein sequence ID" value="APT87834.1"/>
    <property type="molecule type" value="Genomic_DNA"/>
</dbReference>
<dbReference type="GO" id="GO:0005524">
    <property type="term" value="F:ATP binding"/>
    <property type="evidence" value="ECO:0007669"/>
    <property type="project" value="UniProtKB-KW"/>
</dbReference>
<evidence type="ECO:0000313" key="7">
    <source>
        <dbReference type="Proteomes" id="UP000315353"/>
    </source>
</evidence>
<dbReference type="RefSeq" id="WP_075730741.1">
    <property type="nucleotide sequence ID" value="NZ_BJNB01000018.1"/>
</dbReference>
<dbReference type="PANTHER" id="PTHR43158:SF5">
    <property type="entry name" value="ABC TRANSPORTER, ATP-BINDING PROTEIN"/>
    <property type="match status" value="1"/>
</dbReference>
<keyword evidence="1" id="KW-0547">Nucleotide-binding</keyword>
<evidence type="ECO:0000313" key="4">
    <source>
        <dbReference type="EMBL" id="APT87834.1"/>
    </source>
</evidence>
<feature type="domain" description="AAA+ ATPase" evidence="3">
    <location>
        <begin position="11"/>
        <end position="202"/>
    </location>
</feature>
<evidence type="ECO:0000256" key="1">
    <source>
        <dbReference type="ARBA" id="ARBA00022741"/>
    </source>
</evidence>
<dbReference type="Proteomes" id="UP000315353">
    <property type="component" value="Unassembled WGS sequence"/>
</dbReference>
<reference evidence="4 6" key="1">
    <citation type="submission" date="2014-08" db="EMBL/GenBank/DDBJ databases">
        <title>Complete genome sequence of Corynebacterium flavescens OJ8(T)(=DSM 20296(T)), isolated from cheese.</title>
        <authorList>
            <person name="Ruckert C."/>
            <person name="Albersmeier A."/>
            <person name="Winkler A."/>
            <person name="Kalinowski J."/>
        </authorList>
    </citation>
    <scope>NUCLEOTIDE SEQUENCE [LARGE SCALE GENOMIC DNA]</scope>
    <source>
        <strain evidence="4 6">OJ8</strain>
    </source>
</reference>
<accession>A0A1L7CPQ7</accession>
<dbReference type="InterPro" id="IPR027417">
    <property type="entry name" value="P-loop_NTPase"/>
</dbReference>
<organism evidence="4 6">
    <name type="scientific">Corynebacterium flavescens</name>
    <dbReference type="NCBI Taxonomy" id="28028"/>
    <lineage>
        <taxon>Bacteria</taxon>
        <taxon>Bacillati</taxon>
        <taxon>Actinomycetota</taxon>
        <taxon>Actinomycetes</taxon>
        <taxon>Mycobacteriales</taxon>
        <taxon>Corynebacteriaceae</taxon>
        <taxon>Corynebacterium</taxon>
    </lineage>
</organism>
<dbReference type="InterPro" id="IPR003439">
    <property type="entry name" value="ABC_transporter-like_ATP-bd"/>
</dbReference>